<feature type="domain" description="Fibronectin type-III" evidence="13">
    <location>
        <begin position="429"/>
        <end position="521"/>
    </location>
</feature>
<keyword evidence="8" id="KW-0675">Receptor</keyword>
<gene>
    <name evidence="14" type="ORF">MMEN_LOCUS1642</name>
</gene>
<dbReference type="PROSITE" id="PS50853">
    <property type="entry name" value="FN3"/>
    <property type="match status" value="2"/>
</dbReference>
<evidence type="ECO:0000313" key="15">
    <source>
        <dbReference type="Proteomes" id="UP000677803"/>
    </source>
</evidence>
<evidence type="ECO:0000256" key="10">
    <source>
        <dbReference type="SAM" id="MobiDB-lite"/>
    </source>
</evidence>
<keyword evidence="5" id="KW-0677">Repeat</keyword>
<evidence type="ECO:0000256" key="12">
    <source>
        <dbReference type="SAM" id="SignalP"/>
    </source>
</evidence>
<keyword evidence="3 11" id="KW-0812">Transmembrane</keyword>
<dbReference type="CDD" id="cd00063">
    <property type="entry name" value="FN3"/>
    <property type="match status" value="1"/>
</dbReference>
<evidence type="ECO:0000259" key="13">
    <source>
        <dbReference type="PROSITE" id="PS50853"/>
    </source>
</evidence>
<comment type="subcellular location">
    <subcellularLocation>
        <location evidence="1">Membrane</location>
        <topology evidence="1">Single-pass type I membrane protein</topology>
    </subcellularLocation>
</comment>
<reference evidence="14" key="1">
    <citation type="submission" date="2021-05" db="EMBL/GenBank/DDBJ databases">
        <authorList>
            <person name="Tigano A."/>
        </authorList>
    </citation>
    <scope>NUCLEOTIDE SEQUENCE</scope>
</reference>
<feature type="compositionally biased region" description="Acidic residues" evidence="10">
    <location>
        <begin position="757"/>
        <end position="774"/>
    </location>
</feature>
<evidence type="ECO:0000256" key="6">
    <source>
        <dbReference type="ARBA" id="ARBA00022989"/>
    </source>
</evidence>
<accession>A0A8S4AE36</accession>
<dbReference type="EMBL" id="CAJRST010000002">
    <property type="protein sequence ID" value="CAG5864606.1"/>
    <property type="molecule type" value="Genomic_DNA"/>
</dbReference>
<keyword evidence="15" id="KW-1185">Reference proteome</keyword>
<comment type="similarity">
    <text evidence="2">Belongs to the type I cytokine receptor family. Type 2 subfamily.</text>
</comment>
<dbReference type="InterPro" id="IPR003961">
    <property type="entry name" value="FN3_dom"/>
</dbReference>
<dbReference type="InterPro" id="IPR036116">
    <property type="entry name" value="FN3_sf"/>
</dbReference>
<keyword evidence="6 11" id="KW-1133">Transmembrane helix</keyword>
<dbReference type="InterPro" id="IPR052672">
    <property type="entry name" value="Type1_Cytokine_Rcpt_Type2"/>
</dbReference>
<feature type="domain" description="Fibronectin type-III" evidence="13">
    <location>
        <begin position="225"/>
        <end position="316"/>
    </location>
</feature>
<evidence type="ECO:0000256" key="7">
    <source>
        <dbReference type="ARBA" id="ARBA00023136"/>
    </source>
</evidence>
<keyword evidence="9" id="KW-0325">Glycoprotein</keyword>
<dbReference type="PANTHER" id="PTHR48423">
    <property type="entry name" value="INTERLEUKIN-27 RECEPTOR SUBUNIT ALPHA"/>
    <property type="match status" value="1"/>
</dbReference>
<evidence type="ECO:0000256" key="11">
    <source>
        <dbReference type="SAM" id="Phobius"/>
    </source>
</evidence>
<name>A0A8S4AE36_9TELE</name>
<dbReference type="Proteomes" id="UP000677803">
    <property type="component" value="Unassembled WGS sequence"/>
</dbReference>
<evidence type="ECO:0000256" key="3">
    <source>
        <dbReference type="ARBA" id="ARBA00022692"/>
    </source>
</evidence>
<dbReference type="InterPro" id="IPR013783">
    <property type="entry name" value="Ig-like_fold"/>
</dbReference>
<protein>
    <submittedName>
        <fullName evidence="14">(Atlantic silverside) hypothetical protein</fullName>
    </submittedName>
</protein>
<sequence>MNVSSTLWKCIITTITFFFRGCPLLPALCERFIHLGNVMVEPAPPLLLGSDLTVYCQINQCRQGHKLSLELNWKDVKGSKRINCTTAVFYPRVLEPQSSVVCKMGSKFMSTQRIVNGMTLQAGLPPDKPGNITCETTRSSEVIRCSWLRGKETYLRDSYNISVSRQNGTQLHVMHIQNAEEITLPRAIFDQNTKHLLTITKYNHFGTSQSDPFILCVTDIVIPETPLIVKMEFGNDSSSAILHWNTSECSGLLRAQVRLRSHDALWEAREGSEVHEGQIQVDNLQPLTEYELQLRTCASASWLKQTEAPGFTTSPRMLCSHWSPSVREKTPGKRPSQQLHVWRTMGDKNQMRLVTVLWKPLPRRDYSGEVQHYRILVTGGHEETCAAPSSMCCVQVPAGVQALSVWAVTSYGASPPATVELRNSGGLRPILREVVPAVDGDAAHVSWSPSTHKELVYYIIEWASVPATQLWWKRVEKDQNSTSVTGLTAGVRYNVSLYAVTTRGVSAPASHLFYSREQKPASGPSVCVLAHEVGHILITWDELPIDKRRGFITKYTIYLHSLGSSTELNVSASATRQMLLKSPNGHLAIQMTASNSAGEGPPGSRVSSWPEAHRGTFPAAGEGIVVAIVIFIFTVFVVNLLRCSCVRERIKQKCIARGPAWLVGNVPKPGQSNAIKLLKEDRYQPSFSSTYSDPPLSRIIMISQEERDEVYPVLHVEVSEIRSEGPTGEHLLSSTSRRMLYDAGYKPQTATPVLLDEEEAEEEAQEDASDEEDAGSSALDGLLGGLLSSVNVDFSDSSRGLNLGSLFWSKTPETRVMNKVFLRERRETEDGVGPEPPCLLEQDGKNAPEADDFCSPRCGFEATQSGGYFPQIASYRAPTPDNQR</sequence>
<keyword evidence="7 11" id="KW-0472">Membrane</keyword>
<feature type="region of interest" description="Disordered" evidence="10">
    <location>
        <begin position="757"/>
        <end position="780"/>
    </location>
</feature>
<dbReference type="AlphaFoldDB" id="A0A8S4AE36"/>
<feature type="transmembrane region" description="Helical" evidence="11">
    <location>
        <begin position="623"/>
        <end position="641"/>
    </location>
</feature>
<comment type="caution">
    <text evidence="14">The sequence shown here is derived from an EMBL/GenBank/DDBJ whole genome shotgun (WGS) entry which is preliminary data.</text>
</comment>
<evidence type="ECO:0000256" key="9">
    <source>
        <dbReference type="ARBA" id="ARBA00023180"/>
    </source>
</evidence>
<proteinExistence type="inferred from homology"/>
<organism evidence="14 15">
    <name type="scientific">Menidia menidia</name>
    <name type="common">Atlantic silverside</name>
    <dbReference type="NCBI Taxonomy" id="238744"/>
    <lineage>
        <taxon>Eukaryota</taxon>
        <taxon>Metazoa</taxon>
        <taxon>Chordata</taxon>
        <taxon>Craniata</taxon>
        <taxon>Vertebrata</taxon>
        <taxon>Euteleostomi</taxon>
        <taxon>Actinopterygii</taxon>
        <taxon>Neopterygii</taxon>
        <taxon>Teleostei</taxon>
        <taxon>Neoteleostei</taxon>
        <taxon>Acanthomorphata</taxon>
        <taxon>Ovalentaria</taxon>
        <taxon>Atherinomorphae</taxon>
        <taxon>Atheriniformes</taxon>
        <taxon>Atherinopsidae</taxon>
        <taxon>Menidiinae</taxon>
        <taxon>Menidia</taxon>
    </lineage>
</organism>
<dbReference type="OrthoDB" id="9897281at2759"/>
<dbReference type="GO" id="GO:0005886">
    <property type="term" value="C:plasma membrane"/>
    <property type="evidence" value="ECO:0007669"/>
    <property type="project" value="UniProtKB-ARBA"/>
</dbReference>
<dbReference type="Gene3D" id="2.60.40.10">
    <property type="entry name" value="Immunoglobulins"/>
    <property type="match status" value="5"/>
</dbReference>
<feature type="signal peptide" evidence="12">
    <location>
        <begin position="1"/>
        <end position="21"/>
    </location>
</feature>
<dbReference type="PANTHER" id="PTHR48423:SF2">
    <property type="entry name" value="INTERLEUKIN-12 RECEPTOR SUBUNIT BETA-2"/>
    <property type="match status" value="1"/>
</dbReference>
<evidence type="ECO:0000256" key="8">
    <source>
        <dbReference type="ARBA" id="ARBA00023170"/>
    </source>
</evidence>
<dbReference type="Pfam" id="PF00041">
    <property type="entry name" value="fn3"/>
    <property type="match status" value="1"/>
</dbReference>
<evidence type="ECO:0000256" key="1">
    <source>
        <dbReference type="ARBA" id="ARBA00004479"/>
    </source>
</evidence>
<evidence type="ECO:0000256" key="4">
    <source>
        <dbReference type="ARBA" id="ARBA00022729"/>
    </source>
</evidence>
<dbReference type="SMART" id="SM00060">
    <property type="entry name" value="FN3"/>
    <property type="match status" value="4"/>
</dbReference>
<dbReference type="SUPFAM" id="SSF49265">
    <property type="entry name" value="Fibronectin type III"/>
    <property type="match status" value="4"/>
</dbReference>
<keyword evidence="4 12" id="KW-0732">Signal</keyword>
<evidence type="ECO:0000313" key="14">
    <source>
        <dbReference type="EMBL" id="CAG5864606.1"/>
    </source>
</evidence>
<evidence type="ECO:0000256" key="2">
    <source>
        <dbReference type="ARBA" id="ARBA00008921"/>
    </source>
</evidence>
<evidence type="ECO:0000256" key="5">
    <source>
        <dbReference type="ARBA" id="ARBA00022737"/>
    </source>
</evidence>
<feature type="chain" id="PRO_5035929019" evidence="12">
    <location>
        <begin position="22"/>
        <end position="884"/>
    </location>
</feature>